<dbReference type="AlphaFoldDB" id="A0A514LM15"/>
<keyword evidence="12" id="KW-1185">Reference proteome</keyword>
<evidence type="ECO:0000313" key="12">
    <source>
        <dbReference type="Proteomes" id="UP000319756"/>
    </source>
</evidence>
<gene>
    <name evidence="11" type="ORF">EPH95_18290</name>
</gene>
<evidence type="ECO:0000256" key="5">
    <source>
        <dbReference type="ARBA" id="ARBA00022692"/>
    </source>
</evidence>
<evidence type="ECO:0000256" key="7">
    <source>
        <dbReference type="ARBA" id="ARBA00023136"/>
    </source>
</evidence>
<evidence type="ECO:0000256" key="4">
    <source>
        <dbReference type="ARBA" id="ARBA00022519"/>
    </source>
</evidence>
<proteinExistence type="inferred from homology"/>
<dbReference type="OrthoDB" id="9815614at2"/>
<keyword evidence="2" id="KW-0813">Transport</keyword>
<organism evidence="11 12">
    <name type="scientific">Salicibibacter halophilus</name>
    <dbReference type="NCBI Taxonomy" id="2502791"/>
    <lineage>
        <taxon>Bacteria</taxon>
        <taxon>Bacillati</taxon>
        <taxon>Bacillota</taxon>
        <taxon>Bacilli</taxon>
        <taxon>Bacillales</taxon>
        <taxon>Bacillaceae</taxon>
        <taxon>Salicibibacter</taxon>
    </lineage>
</organism>
<dbReference type="GO" id="GO:0015740">
    <property type="term" value="P:C4-dicarboxylate transport"/>
    <property type="evidence" value="ECO:0007669"/>
    <property type="project" value="TreeGrafter"/>
</dbReference>
<keyword evidence="5 9" id="KW-0812">Transmembrane</keyword>
<dbReference type="RefSeq" id="WP_142091373.1">
    <property type="nucleotide sequence ID" value="NZ_CP035485.1"/>
</dbReference>
<evidence type="ECO:0000313" key="11">
    <source>
        <dbReference type="EMBL" id="QDI92878.1"/>
    </source>
</evidence>
<keyword evidence="3" id="KW-1003">Cell membrane</keyword>
<dbReference type="InterPro" id="IPR055348">
    <property type="entry name" value="DctQ"/>
</dbReference>
<reference evidence="12" key="1">
    <citation type="submission" date="2019-01" db="EMBL/GenBank/DDBJ databases">
        <title>Genomic analysis of Salicibibacter sp. NKC3-5.</title>
        <authorList>
            <person name="Oh Y.J."/>
        </authorList>
    </citation>
    <scope>NUCLEOTIDE SEQUENCE [LARGE SCALE GENOMIC DNA]</scope>
    <source>
        <strain evidence="12">NKC3-5</strain>
    </source>
</reference>
<evidence type="ECO:0000256" key="1">
    <source>
        <dbReference type="ARBA" id="ARBA00004429"/>
    </source>
</evidence>
<comment type="similarity">
    <text evidence="8">Belongs to the TRAP transporter small permease family.</text>
</comment>
<protein>
    <submittedName>
        <fullName evidence="11">TRAP transporter small permease</fullName>
    </submittedName>
</protein>
<feature type="domain" description="Tripartite ATP-independent periplasmic transporters DctQ component" evidence="10">
    <location>
        <begin position="23"/>
        <end position="150"/>
    </location>
</feature>
<dbReference type="PROSITE" id="PS51257">
    <property type="entry name" value="PROKAR_LIPOPROTEIN"/>
    <property type="match status" value="1"/>
</dbReference>
<name>A0A514LM15_9BACI</name>
<evidence type="ECO:0000256" key="3">
    <source>
        <dbReference type="ARBA" id="ARBA00022475"/>
    </source>
</evidence>
<dbReference type="GO" id="GO:0022857">
    <property type="term" value="F:transmembrane transporter activity"/>
    <property type="evidence" value="ECO:0007669"/>
    <property type="project" value="TreeGrafter"/>
</dbReference>
<evidence type="ECO:0000259" key="10">
    <source>
        <dbReference type="Pfam" id="PF04290"/>
    </source>
</evidence>
<dbReference type="PANTHER" id="PTHR35011:SF2">
    <property type="entry name" value="2,3-DIKETO-L-GULONATE TRAP TRANSPORTER SMALL PERMEASE PROTEIN YIAM"/>
    <property type="match status" value="1"/>
</dbReference>
<dbReference type="Pfam" id="PF04290">
    <property type="entry name" value="DctQ"/>
    <property type="match status" value="1"/>
</dbReference>
<comment type="subcellular location">
    <subcellularLocation>
        <location evidence="1">Cell inner membrane</location>
        <topology evidence="1">Multi-pass membrane protein</topology>
    </subcellularLocation>
</comment>
<evidence type="ECO:0000256" key="9">
    <source>
        <dbReference type="SAM" id="Phobius"/>
    </source>
</evidence>
<feature type="transmembrane region" description="Helical" evidence="9">
    <location>
        <begin position="12"/>
        <end position="32"/>
    </location>
</feature>
<feature type="transmembrane region" description="Helical" evidence="9">
    <location>
        <begin position="124"/>
        <end position="145"/>
    </location>
</feature>
<keyword evidence="7 9" id="KW-0472">Membrane</keyword>
<accession>A0A514LM15</accession>
<feature type="transmembrane region" description="Helical" evidence="9">
    <location>
        <begin position="86"/>
        <end position="112"/>
    </location>
</feature>
<evidence type="ECO:0000256" key="8">
    <source>
        <dbReference type="ARBA" id="ARBA00038436"/>
    </source>
</evidence>
<sequence>MDTAKLYLDKALFWITAALLACMAALSMWQVTSRYVLGVPSSTSEEIIRFMLIWFTLLATAYVFGEKQHIALEFLREKFNKRFQKAIDKIISLLWISLGAIPMLLGGIYLNLQSFAQTAPATDLPMVVSYLAVPTAGLFIIFYAIHEMVTDKSTSYQSREDTL</sequence>
<dbReference type="GO" id="GO:0005886">
    <property type="term" value="C:plasma membrane"/>
    <property type="evidence" value="ECO:0007669"/>
    <property type="project" value="UniProtKB-SubCell"/>
</dbReference>
<dbReference type="Proteomes" id="UP000319756">
    <property type="component" value="Chromosome"/>
</dbReference>
<keyword evidence="6 9" id="KW-1133">Transmembrane helix</keyword>
<evidence type="ECO:0000256" key="6">
    <source>
        <dbReference type="ARBA" id="ARBA00022989"/>
    </source>
</evidence>
<feature type="transmembrane region" description="Helical" evidence="9">
    <location>
        <begin position="47"/>
        <end position="65"/>
    </location>
</feature>
<dbReference type="EMBL" id="CP035485">
    <property type="protein sequence ID" value="QDI92878.1"/>
    <property type="molecule type" value="Genomic_DNA"/>
</dbReference>
<evidence type="ECO:0000256" key="2">
    <source>
        <dbReference type="ARBA" id="ARBA00022448"/>
    </source>
</evidence>
<dbReference type="KEGG" id="sale:EPH95_18290"/>
<keyword evidence="4" id="KW-0997">Cell inner membrane</keyword>
<dbReference type="PANTHER" id="PTHR35011">
    <property type="entry name" value="2,3-DIKETO-L-GULONATE TRAP TRANSPORTER SMALL PERMEASE PROTEIN YIAM"/>
    <property type="match status" value="1"/>
</dbReference>
<dbReference type="InterPro" id="IPR007387">
    <property type="entry name" value="TRAP_DctQ"/>
</dbReference>